<gene>
    <name evidence="1" type="ORF">AAFF_G00421440</name>
</gene>
<proteinExistence type="predicted"/>
<dbReference type="EMBL" id="JAINUG010000089">
    <property type="protein sequence ID" value="KAJ8398616.1"/>
    <property type="molecule type" value="Genomic_DNA"/>
</dbReference>
<accession>A0AAD7SC39</accession>
<protein>
    <submittedName>
        <fullName evidence="1">Uncharacterized protein</fullName>
    </submittedName>
</protein>
<evidence type="ECO:0000313" key="2">
    <source>
        <dbReference type="Proteomes" id="UP001221898"/>
    </source>
</evidence>
<dbReference type="Proteomes" id="UP001221898">
    <property type="component" value="Unassembled WGS sequence"/>
</dbReference>
<keyword evidence="2" id="KW-1185">Reference proteome</keyword>
<evidence type="ECO:0000313" key="1">
    <source>
        <dbReference type="EMBL" id="KAJ8398616.1"/>
    </source>
</evidence>
<comment type="caution">
    <text evidence="1">The sequence shown here is derived from an EMBL/GenBank/DDBJ whole genome shotgun (WGS) entry which is preliminary data.</text>
</comment>
<sequence>MGLEGYCGVKELFSVLESYSLAFSAAVPWHSVNPASSHPLTCHSDTREPWLSVSRESSLFPRPCCCGRSLGERDRAALVQQSVLGADSGRAQTSRCVL</sequence>
<dbReference type="AlphaFoldDB" id="A0AAD7SC39"/>
<organism evidence="1 2">
    <name type="scientific">Aldrovandia affinis</name>
    <dbReference type="NCBI Taxonomy" id="143900"/>
    <lineage>
        <taxon>Eukaryota</taxon>
        <taxon>Metazoa</taxon>
        <taxon>Chordata</taxon>
        <taxon>Craniata</taxon>
        <taxon>Vertebrata</taxon>
        <taxon>Euteleostomi</taxon>
        <taxon>Actinopterygii</taxon>
        <taxon>Neopterygii</taxon>
        <taxon>Teleostei</taxon>
        <taxon>Notacanthiformes</taxon>
        <taxon>Halosauridae</taxon>
        <taxon>Aldrovandia</taxon>
    </lineage>
</organism>
<reference evidence="1" key="1">
    <citation type="journal article" date="2023" name="Science">
        <title>Genome structures resolve the early diversification of teleost fishes.</title>
        <authorList>
            <person name="Parey E."/>
            <person name="Louis A."/>
            <person name="Montfort J."/>
            <person name="Bouchez O."/>
            <person name="Roques C."/>
            <person name="Iampietro C."/>
            <person name="Lluch J."/>
            <person name="Castinel A."/>
            <person name="Donnadieu C."/>
            <person name="Desvignes T."/>
            <person name="Floi Bucao C."/>
            <person name="Jouanno E."/>
            <person name="Wen M."/>
            <person name="Mejri S."/>
            <person name="Dirks R."/>
            <person name="Jansen H."/>
            <person name="Henkel C."/>
            <person name="Chen W.J."/>
            <person name="Zahm M."/>
            <person name="Cabau C."/>
            <person name="Klopp C."/>
            <person name="Thompson A.W."/>
            <person name="Robinson-Rechavi M."/>
            <person name="Braasch I."/>
            <person name="Lecointre G."/>
            <person name="Bobe J."/>
            <person name="Postlethwait J.H."/>
            <person name="Berthelot C."/>
            <person name="Roest Crollius H."/>
            <person name="Guiguen Y."/>
        </authorList>
    </citation>
    <scope>NUCLEOTIDE SEQUENCE</scope>
    <source>
        <strain evidence="1">NC1722</strain>
    </source>
</reference>
<name>A0AAD7SC39_9TELE</name>